<keyword evidence="1" id="KW-0812">Transmembrane</keyword>
<keyword evidence="1" id="KW-0472">Membrane</keyword>
<dbReference type="EMBL" id="AWGW01000027">
    <property type="protein sequence ID" value="ERJ99204.1"/>
    <property type="molecule type" value="Genomic_DNA"/>
</dbReference>
<feature type="transmembrane region" description="Helical" evidence="1">
    <location>
        <begin position="7"/>
        <end position="28"/>
    </location>
</feature>
<keyword evidence="1" id="KW-1133">Transmembrane helix</keyword>
<dbReference type="Proteomes" id="UP000017023">
    <property type="component" value="Unassembled WGS sequence"/>
</dbReference>
<sequence>MTQRSRYYINLLMNVFAIMNVFNTQLHWYCDIFSIKVL</sequence>
<name>U2MBY7_9BACT</name>
<accession>U2MBY7</accession>
<dbReference type="AlphaFoldDB" id="U2MBY7"/>
<protein>
    <submittedName>
        <fullName evidence="2">Uncharacterized protein</fullName>
    </submittedName>
</protein>
<evidence type="ECO:0000313" key="3">
    <source>
        <dbReference type="Proteomes" id="UP000017023"/>
    </source>
</evidence>
<evidence type="ECO:0000256" key="1">
    <source>
        <dbReference type="SAM" id="Phobius"/>
    </source>
</evidence>
<comment type="caution">
    <text evidence="2">The sequence shown here is derived from an EMBL/GenBank/DDBJ whole genome shotgun (WGS) entry which is preliminary data.</text>
</comment>
<gene>
    <name evidence="2" type="ORF">HMPREF9145_2176</name>
</gene>
<dbReference type="PATRIC" id="fig|1395125.3.peg.2151"/>
<reference evidence="2 3" key="1">
    <citation type="submission" date="2013-08" db="EMBL/GenBank/DDBJ databases">
        <authorList>
            <person name="Durkin A.S."/>
            <person name="Haft D.R."/>
            <person name="McCorrison J."/>
            <person name="Torralba M."/>
            <person name="Gillis M."/>
            <person name="Haft D.H."/>
            <person name="Methe B."/>
            <person name="Sutton G."/>
            <person name="Nelson K.E."/>
        </authorList>
    </citation>
    <scope>NUCLEOTIDE SEQUENCE [LARGE SCALE GENOMIC DNA]</scope>
    <source>
        <strain evidence="2 3">F0493</strain>
    </source>
</reference>
<proteinExistence type="predicted"/>
<organism evidence="2 3">
    <name type="scientific">Segatella salivae F0493</name>
    <dbReference type="NCBI Taxonomy" id="1395125"/>
    <lineage>
        <taxon>Bacteria</taxon>
        <taxon>Pseudomonadati</taxon>
        <taxon>Bacteroidota</taxon>
        <taxon>Bacteroidia</taxon>
        <taxon>Bacteroidales</taxon>
        <taxon>Prevotellaceae</taxon>
        <taxon>Segatella</taxon>
    </lineage>
</organism>
<evidence type="ECO:0000313" key="2">
    <source>
        <dbReference type="EMBL" id="ERJ99204.1"/>
    </source>
</evidence>